<feature type="domain" description="Cwf19-like C-terminal" evidence="3">
    <location>
        <begin position="309"/>
        <end position="374"/>
    </location>
</feature>
<evidence type="ECO:0000256" key="1">
    <source>
        <dbReference type="ARBA" id="ARBA00006795"/>
    </source>
</evidence>
<feature type="domain" description="Cwf19-like protein C-terminal" evidence="2">
    <location>
        <begin position="389"/>
        <end position="473"/>
    </location>
</feature>
<dbReference type="OMA" id="IVPITHY"/>
<dbReference type="OrthoDB" id="444325at2759"/>
<evidence type="ECO:0000313" key="5">
    <source>
        <dbReference type="Proteomes" id="UP000031036"/>
    </source>
</evidence>
<dbReference type="STRING" id="6265.A0A0B2V5N0"/>
<comment type="caution">
    <text evidence="4">The sequence shown here is derived from an EMBL/GenBank/DDBJ whole genome shotgun (WGS) entry which is preliminary data.</text>
</comment>
<protein>
    <submittedName>
        <fullName evidence="4">CWF19-like protein 1-like protein</fullName>
    </submittedName>
</protein>
<dbReference type="CDD" id="cd07380">
    <property type="entry name" value="MPP_CWF19_N"/>
    <property type="match status" value="1"/>
</dbReference>
<comment type="similarity">
    <text evidence="1">Belongs to the CWF19 family.</text>
</comment>
<evidence type="ECO:0000259" key="2">
    <source>
        <dbReference type="Pfam" id="PF04676"/>
    </source>
</evidence>
<dbReference type="Proteomes" id="UP000031036">
    <property type="component" value="Unassembled WGS sequence"/>
</dbReference>
<dbReference type="GO" id="GO:0000398">
    <property type="term" value="P:mRNA splicing, via spliceosome"/>
    <property type="evidence" value="ECO:0007669"/>
    <property type="project" value="TreeGrafter"/>
</dbReference>
<dbReference type="Pfam" id="PF04677">
    <property type="entry name" value="CwfJ_C_1"/>
    <property type="match status" value="1"/>
</dbReference>
<evidence type="ECO:0000313" key="4">
    <source>
        <dbReference type="EMBL" id="KHN76742.1"/>
    </source>
</evidence>
<dbReference type="InterPro" id="IPR040194">
    <property type="entry name" value="Cwf19-like"/>
</dbReference>
<dbReference type="Pfam" id="PF04676">
    <property type="entry name" value="CwfJ_C_2"/>
    <property type="match status" value="1"/>
</dbReference>
<sequence>MAAKPTKVLVSGDVNGHFEQLIKRVVSVNKKNGPFDMLICVGEFFGDDVQKNEEVIGGQLQFPITTYILGPCCQSTSTCYPDESAEFSSNLTYMGKKGILSTTTGLQIAYLSGIEGSQSASFQFSKTTVDELLLPVTVGSGFLGVDLLVTSMWPSQVWKHSLNQPSREVNGSRLISKLAAGLKPRYHFAGMGIHYERTPYRNHRVLLEAAQHVTRFIGLASVNNTEKEKWLYAFSIVPGRKMSRAELTAQPPNASEFPYMEILANLILEERTTIQGKNASTSGQQYFFDMSEEVEDHVDRGGKRRRKNGHIQSLVAAPQEVRDDVQRFKDAFTLMFDKHGKVVVMFERNFKTQHLQLQIVPLPKSCSKALRSSFINAAQLKNVELVFLKPHQQIWDLVNEGCPYFYVELPEGTRMFALNMRNFPLHFGREVLAGRALLNCEEKVDWRVCEIPRDEQAVLVKKLQESFKPFDFTDADSDSE</sequence>
<gene>
    <name evidence="4" type="primary">F17A9.2</name>
    <name evidence="4" type="ORF">Tcan_04668</name>
</gene>
<dbReference type="InterPro" id="IPR006767">
    <property type="entry name" value="Cwf19-like_C_dom-2"/>
</dbReference>
<reference evidence="4 5" key="1">
    <citation type="submission" date="2014-11" db="EMBL/GenBank/DDBJ databases">
        <title>Genetic blueprint of the zoonotic pathogen Toxocara canis.</title>
        <authorList>
            <person name="Zhu X.-Q."/>
            <person name="Korhonen P.K."/>
            <person name="Cai H."/>
            <person name="Young N.D."/>
            <person name="Nejsum P."/>
            <person name="von Samson-Himmelstjerna G."/>
            <person name="Boag P.R."/>
            <person name="Tan P."/>
            <person name="Li Q."/>
            <person name="Min J."/>
            <person name="Yang Y."/>
            <person name="Wang X."/>
            <person name="Fang X."/>
            <person name="Hall R.S."/>
            <person name="Hofmann A."/>
            <person name="Sternberg P.W."/>
            <person name="Jex A.R."/>
            <person name="Gasser R.B."/>
        </authorList>
    </citation>
    <scope>NUCLEOTIDE SEQUENCE [LARGE SCALE GENOMIC DNA]</scope>
    <source>
        <strain evidence="4">PN_DK_2014</strain>
    </source>
</reference>
<dbReference type="GO" id="GO:0061632">
    <property type="term" value="F:RNA lariat debranching enzyme activator activity"/>
    <property type="evidence" value="ECO:0007669"/>
    <property type="project" value="TreeGrafter"/>
</dbReference>
<dbReference type="InterPro" id="IPR006768">
    <property type="entry name" value="Cwf19-like_C_dom-1"/>
</dbReference>
<dbReference type="EMBL" id="JPKZ01002440">
    <property type="protein sequence ID" value="KHN76742.1"/>
    <property type="molecule type" value="Genomic_DNA"/>
</dbReference>
<name>A0A0B2V5N0_TOXCA</name>
<dbReference type="PANTHER" id="PTHR12072">
    <property type="entry name" value="CWF19, CELL CYCLE CONTROL PROTEIN"/>
    <property type="match status" value="1"/>
</dbReference>
<evidence type="ECO:0000259" key="3">
    <source>
        <dbReference type="Pfam" id="PF04677"/>
    </source>
</evidence>
<dbReference type="GO" id="GO:0071014">
    <property type="term" value="C:post-mRNA release spliceosomal complex"/>
    <property type="evidence" value="ECO:0007669"/>
    <property type="project" value="TreeGrafter"/>
</dbReference>
<dbReference type="AlphaFoldDB" id="A0A0B2V5N0"/>
<accession>A0A0B2V5N0</accession>
<proteinExistence type="inferred from homology"/>
<keyword evidence="5" id="KW-1185">Reference proteome</keyword>
<organism evidence="4 5">
    <name type="scientific">Toxocara canis</name>
    <name type="common">Canine roundworm</name>
    <dbReference type="NCBI Taxonomy" id="6265"/>
    <lineage>
        <taxon>Eukaryota</taxon>
        <taxon>Metazoa</taxon>
        <taxon>Ecdysozoa</taxon>
        <taxon>Nematoda</taxon>
        <taxon>Chromadorea</taxon>
        <taxon>Rhabditida</taxon>
        <taxon>Spirurina</taxon>
        <taxon>Ascaridomorpha</taxon>
        <taxon>Ascaridoidea</taxon>
        <taxon>Toxocaridae</taxon>
        <taxon>Toxocara</taxon>
    </lineage>
</organism>
<dbReference type="PANTHER" id="PTHR12072:SF4">
    <property type="entry name" value="CWF19-LIKE PROTEIN 1"/>
    <property type="match status" value="1"/>
</dbReference>